<organism evidence="2 3">
    <name type="scientific">Mucilaginibacter hurinus</name>
    <dbReference type="NCBI Taxonomy" id="2201324"/>
    <lineage>
        <taxon>Bacteria</taxon>
        <taxon>Pseudomonadati</taxon>
        <taxon>Bacteroidota</taxon>
        <taxon>Sphingobacteriia</taxon>
        <taxon>Sphingobacteriales</taxon>
        <taxon>Sphingobacteriaceae</taxon>
        <taxon>Mucilaginibacter</taxon>
    </lineage>
</organism>
<evidence type="ECO:0000313" key="2">
    <source>
        <dbReference type="EMBL" id="RCH53647.1"/>
    </source>
</evidence>
<dbReference type="AlphaFoldDB" id="A0A367GJJ6"/>
<feature type="domain" description="Phospholipid/glycerol acyltransferase" evidence="1">
    <location>
        <begin position="36"/>
        <end position="153"/>
    </location>
</feature>
<protein>
    <submittedName>
        <fullName evidence="2">Glycerol acyltransferase</fullName>
    </submittedName>
</protein>
<dbReference type="Proteomes" id="UP000253209">
    <property type="component" value="Unassembled WGS sequence"/>
</dbReference>
<evidence type="ECO:0000259" key="1">
    <source>
        <dbReference type="Pfam" id="PF01553"/>
    </source>
</evidence>
<evidence type="ECO:0000313" key="3">
    <source>
        <dbReference type="Proteomes" id="UP000253209"/>
    </source>
</evidence>
<reference evidence="2 3" key="1">
    <citation type="submission" date="2018-05" db="EMBL/GenBank/DDBJ databases">
        <title>Mucilaginibacter hurinus sp. nov., isolated from briquette warehouse soil.</title>
        <authorList>
            <person name="Choi L."/>
        </authorList>
    </citation>
    <scope>NUCLEOTIDE SEQUENCE [LARGE SCALE GENOMIC DNA]</scope>
    <source>
        <strain evidence="2 3">ZR32</strain>
    </source>
</reference>
<keyword evidence="3" id="KW-1185">Reference proteome</keyword>
<dbReference type="InterPro" id="IPR002123">
    <property type="entry name" value="Plipid/glycerol_acylTrfase"/>
</dbReference>
<proteinExistence type="predicted"/>
<sequence>MILKSKPLSPFMFKLLARLLNFYFKWRFNKLVIREADIKPNHSYILMCNHFSFLDGFWAYYLCNKLLWKPDGMKRLFIMSLKRQIELNWWMKYTGNFSIEPRKKSMLESFDYAAEVLSEPGSLLLFFPQANLESCHVRNIDFQDGLYEIVTRIKGNCQLIWCSNIVEYFESIKPSVYMNMLDCGTNRDFNFEELKLKVNQFHKEALARTVRYTKEG</sequence>
<dbReference type="SUPFAM" id="SSF69593">
    <property type="entry name" value="Glycerol-3-phosphate (1)-acyltransferase"/>
    <property type="match status" value="1"/>
</dbReference>
<accession>A0A367GJJ6</accession>
<comment type="caution">
    <text evidence="2">The sequence shown here is derived from an EMBL/GenBank/DDBJ whole genome shotgun (WGS) entry which is preliminary data.</text>
</comment>
<dbReference type="GO" id="GO:0016746">
    <property type="term" value="F:acyltransferase activity"/>
    <property type="evidence" value="ECO:0007669"/>
    <property type="project" value="UniProtKB-KW"/>
</dbReference>
<dbReference type="Pfam" id="PF01553">
    <property type="entry name" value="Acyltransferase"/>
    <property type="match status" value="1"/>
</dbReference>
<gene>
    <name evidence="2" type="ORF">DJ568_16560</name>
</gene>
<dbReference type="EMBL" id="QGDC01000011">
    <property type="protein sequence ID" value="RCH53647.1"/>
    <property type="molecule type" value="Genomic_DNA"/>
</dbReference>
<name>A0A367GJJ6_9SPHI</name>
<dbReference type="OrthoDB" id="152799at2"/>
<keyword evidence="2" id="KW-0808">Transferase</keyword>
<keyword evidence="2" id="KW-0012">Acyltransferase</keyword>